<reference evidence="11 12" key="1">
    <citation type="journal article" date="2019" name="Int. J. Syst. Evol. Microbiol.">
        <title>The Global Catalogue of Microorganisms (GCM) 10K type strain sequencing project: providing services to taxonomists for standard genome sequencing and annotation.</title>
        <authorList>
            <consortium name="The Broad Institute Genomics Platform"/>
            <consortium name="The Broad Institute Genome Sequencing Center for Infectious Disease"/>
            <person name="Wu L."/>
            <person name="Ma J."/>
        </authorList>
    </citation>
    <scope>NUCLEOTIDE SEQUENCE [LARGE SCALE GENOMIC DNA]</scope>
    <source>
        <strain evidence="11 12">JCM 14304</strain>
    </source>
</reference>
<dbReference type="EMBL" id="BAAAND010000001">
    <property type="protein sequence ID" value="GAA1570000.1"/>
    <property type="molecule type" value="Genomic_DNA"/>
</dbReference>
<gene>
    <name evidence="9 11" type="primary">coaD</name>
    <name evidence="11" type="ORF">GCM10009742_10260</name>
</gene>
<dbReference type="EC" id="2.7.7.3" evidence="9"/>
<dbReference type="NCBIfam" id="TIGR00125">
    <property type="entry name" value="cyt_tran_rel"/>
    <property type="match status" value="1"/>
</dbReference>
<dbReference type="Gene3D" id="3.40.50.620">
    <property type="entry name" value="HUPs"/>
    <property type="match status" value="1"/>
</dbReference>
<feature type="binding site" evidence="9">
    <location>
        <begin position="88"/>
        <end position="90"/>
    </location>
    <ligand>
        <name>ATP</name>
        <dbReference type="ChEBI" id="CHEBI:30616"/>
    </ligand>
</feature>
<comment type="cofactor">
    <cofactor evidence="9">
        <name>Mg(2+)</name>
        <dbReference type="ChEBI" id="CHEBI:18420"/>
    </cofactor>
</comment>
<protein>
    <recommendedName>
        <fullName evidence="9">Phosphopantetheine adenylyltransferase</fullName>
        <ecNumber evidence="9">2.7.7.3</ecNumber>
    </recommendedName>
    <alternativeName>
        <fullName evidence="9">Dephospho-CoA pyrophosphorylase</fullName>
    </alternativeName>
    <alternativeName>
        <fullName evidence="9">Pantetheine-phosphate adenylyltransferase</fullName>
        <shortName evidence="9">PPAT</shortName>
    </alternativeName>
</protein>
<evidence type="ECO:0000256" key="2">
    <source>
        <dbReference type="ARBA" id="ARBA00022679"/>
    </source>
</evidence>
<proteinExistence type="inferred from homology"/>
<feature type="binding site" evidence="9">
    <location>
        <position position="73"/>
    </location>
    <ligand>
        <name>substrate</name>
    </ligand>
</feature>
<comment type="similarity">
    <text evidence="9">Belongs to the bacterial CoaD family.</text>
</comment>
<comment type="function">
    <text evidence="9">Reversibly transfers an adenylyl group from ATP to 4'-phosphopantetheine, yielding dephospho-CoA (dPCoA) and pyrophosphate.</text>
</comment>
<dbReference type="InterPro" id="IPR004821">
    <property type="entry name" value="Cyt_trans-like"/>
</dbReference>
<dbReference type="NCBIfam" id="TIGR01510">
    <property type="entry name" value="coaD_prev_kdtB"/>
    <property type="match status" value="1"/>
</dbReference>
<comment type="catalytic activity">
    <reaction evidence="8 9">
        <text>(R)-4'-phosphopantetheine + ATP + H(+) = 3'-dephospho-CoA + diphosphate</text>
        <dbReference type="Rhea" id="RHEA:19801"/>
        <dbReference type="ChEBI" id="CHEBI:15378"/>
        <dbReference type="ChEBI" id="CHEBI:30616"/>
        <dbReference type="ChEBI" id="CHEBI:33019"/>
        <dbReference type="ChEBI" id="CHEBI:57328"/>
        <dbReference type="ChEBI" id="CHEBI:61723"/>
        <dbReference type="EC" id="2.7.7.3"/>
    </reaction>
</comment>
<evidence type="ECO:0000313" key="12">
    <source>
        <dbReference type="Proteomes" id="UP001500190"/>
    </source>
</evidence>
<dbReference type="PRINTS" id="PR01020">
    <property type="entry name" value="LPSBIOSNTHSS"/>
</dbReference>
<accession>A0ABN2D3X5</accession>
<keyword evidence="1 9" id="KW-0963">Cytoplasm</keyword>
<keyword evidence="2 9" id="KW-0808">Transferase</keyword>
<evidence type="ECO:0000256" key="9">
    <source>
        <dbReference type="HAMAP-Rule" id="MF_00151"/>
    </source>
</evidence>
<dbReference type="SUPFAM" id="SSF52374">
    <property type="entry name" value="Nucleotidylyl transferase"/>
    <property type="match status" value="1"/>
</dbReference>
<feature type="binding site" evidence="9">
    <location>
        <position position="87"/>
    </location>
    <ligand>
        <name>substrate</name>
    </ligand>
</feature>
<feature type="binding site" evidence="9">
    <location>
        <position position="9"/>
    </location>
    <ligand>
        <name>substrate</name>
    </ligand>
</feature>
<evidence type="ECO:0000256" key="5">
    <source>
        <dbReference type="ARBA" id="ARBA00022840"/>
    </source>
</evidence>
<keyword evidence="6 9" id="KW-0460">Magnesium</keyword>
<evidence type="ECO:0000256" key="8">
    <source>
        <dbReference type="ARBA" id="ARBA00029346"/>
    </source>
</evidence>
<evidence type="ECO:0000313" key="11">
    <source>
        <dbReference type="EMBL" id="GAA1570000.1"/>
    </source>
</evidence>
<feature type="domain" description="Cytidyltransferase-like" evidence="10">
    <location>
        <begin position="5"/>
        <end position="132"/>
    </location>
</feature>
<keyword evidence="3 9" id="KW-0548">Nucleotidyltransferase</keyword>
<dbReference type="GO" id="GO:0016779">
    <property type="term" value="F:nucleotidyltransferase activity"/>
    <property type="evidence" value="ECO:0007669"/>
    <property type="project" value="UniProtKB-KW"/>
</dbReference>
<keyword evidence="4 9" id="KW-0547">Nucleotide-binding</keyword>
<dbReference type="InterPro" id="IPR014729">
    <property type="entry name" value="Rossmann-like_a/b/a_fold"/>
</dbReference>
<evidence type="ECO:0000256" key="6">
    <source>
        <dbReference type="ARBA" id="ARBA00022842"/>
    </source>
</evidence>
<dbReference type="CDD" id="cd02163">
    <property type="entry name" value="PPAT"/>
    <property type="match status" value="1"/>
</dbReference>
<feature type="binding site" evidence="9">
    <location>
        <position position="98"/>
    </location>
    <ligand>
        <name>ATP</name>
        <dbReference type="ChEBI" id="CHEBI:30616"/>
    </ligand>
</feature>
<evidence type="ECO:0000256" key="1">
    <source>
        <dbReference type="ARBA" id="ARBA00022490"/>
    </source>
</evidence>
<evidence type="ECO:0000256" key="7">
    <source>
        <dbReference type="ARBA" id="ARBA00022993"/>
    </source>
</evidence>
<sequence length="160" mass="17461">MSRAVFPGTFDPPTVGHLDIVTRAAAAFDELIVATGVNQSKNRLFGPQERIEMLTELVEPFPNVRVGTFDGLLVDYCTAEGAGVIVKGLRSAADYDYELQMAQLNRRMTGVDTLFFPTAPENGFVSSSWVKEIARLGGDVSSFVTPAVHARLLNKVRDKV</sequence>
<dbReference type="RefSeq" id="WP_344188193.1">
    <property type="nucleotide sequence ID" value="NZ_BAAAND010000001.1"/>
</dbReference>
<keyword evidence="12" id="KW-1185">Reference proteome</keyword>
<organism evidence="11 12">
    <name type="scientific">Kribbella karoonensis</name>
    <dbReference type="NCBI Taxonomy" id="324851"/>
    <lineage>
        <taxon>Bacteria</taxon>
        <taxon>Bacillati</taxon>
        <taxon>Actinomycetota</taxon>
        <taxon>Actinomycetes</taxon>
        <taxon>Propionibacteriales</taxon>
        <taxon>Kribbellaceae</taxon>
        <taxon>Kribbella</taxon>
    </lineage>
</organism>
<evidence type="ECO:0000256" key="3">
    <source>
        <dbReference type="ARBA" id="ARBA00022695"/>
    </source>
</evidence>
<dbReference type="PANTHER" id="PTHR21342">
    <property type="entry name" value="PHOSPHOPANTETHEINE ADENYLYLTRANSFERASE"/>
    <property type="match status" value="1"/>
</dbReference>
<dbReference type="Pfam" id="PF01467">
    <property type="entry name" value="CTP_transf_like"/>
    <property type="match status" value="1"/>
</dbReference>
<dbReference type="Proteomes" id="UP001500190">
    <property type="component" value="Unassembled WGS sequence"/>
</dbReference>
<keyword evidence="7 9" id="KW-0173">Coenzyme A biosynthesis</keyword>
<dbReference type="PANTHER" id="PTHR21342:SF1">
    <property type="entry name" value="PHOSPHOPANTETHEINE ADENYLYLTRANSFERASE"/>
    <property type="match status" value="1"/>
</dbReference>
<keyword evidence="5 9" id="KW-0067">ATP-binding</keyword>
<comment type="pathway">
    <text evidence="9">Cofactor biosynthesis; coenzyme A biosynthesis; CoA from (R)-pantothenate: step 4/5.</text>
</comment>
<feature type="binding site" evidence="9">
    <location>
        <position position="41"/>
    </location>
    <ligand>
        <name>substrate</name>
    </ligand>
</feature>
<name>A0ABN2D3X5_9ACTN</name>
<feature type="binding site" evidence="9">
    <location>
        <position position="17"/>
    </location>
    <ligand>
        <name>ATP</name>
        <dbReference type="ChEBI" id="CHEBI:30616"/>
    </ligand>
</feature>
<evidence type="ECO:0000259" key="10">
    <source>
        <dbReference type="Pfam" id="PF01467"/>
    </source>
</evidence>
<feature type="site" description="Transition state stabilizer" evidence="9">
    <location>
        <position position="17"/>
    </location>
</feature>
<dbReference type="HAMAP" id="MF_00151">
    <property type="entry name" value="PPAT_bact"/>
    <property type="match status" value="1"/>
</dbReference>
<dbReference type="InterPro" id="IPR001980">
    <property type="entry name" value="PPAT"/>
</dbReference>
<comment type="subcellular location">
    <subcellularLocation>
        <location evidence="9">Cytoplasm</location>
    </subcellularLocation>
</comment>
<feature type="binding site" evidence="9">
    <location>
        <begin position="122"/>
        <end position="128"/>
    </location>
    <ligand>
        <name>ATP</name>
        <dbReference type="ChEBI" id="CHEBI:30616"/>
    </ligand>
</feature>
<feature type="binding site" evidence="9">
    <location>
        <begin position="9"/>
        <end position="10"/>
    </location>
    <ligand>
        <name>ATP</name>
        <dbReference type="ChEBI" id="CHEBI:30616"/>
    </ligand>
</feature>
<comment type="subunit">
    <text evidence="9">Homohexamer.</text>
</comment>
<comment type="caution">
    <text evidence="11">The sequence shown here is derived from an EMBL/GenBank/DDBJ whole genome shotgun (WGS) entry which is preliminary data.</text>
</comment>
<evidence type="ECO:0000256" key="4">
    <source>
        <dbReference type="ARBA" id="ARBA00022741"/>
    </source>
</evidence>